<evidence type="ECO:0000313" key="2">
    <source>
        <dbReference type="EMBL" id="KAH7155780.1"/>
    </source>
</evidence>
<organism evidence="2 3">
    <name type="scientific">Dactylonectria estremocensis</name>
    <dbReference type="NCBI Taxonomy" id="1079267"/>
    <lineage>
        <taxon>Eukaryota</taxon>
        <taxon>Fungi</taxon>
        <taxon>Dikarya</taxon>
        <taxon>Ascomycota</taxon>
        <taxon>Pezizomycotina</taxon>
        <taxon>Sordariomycetes</taxon>
        <taxon>Hypocreomycetidae</taxon>
        <taxon>Hypocreales</taxon>
        <taxon>Nectriaceae</taxon>
        <taxon>Dactylonectria</taxon>
    </lineage>
</organism>
<dbReference type="PANTHER" id="PTHR24148">
    <property type="entry name" value="ANKYRIN REPEAT DOMAIN-CONTAINING PROTEIN 39 HOMOLOG-RELATED"/>
    <property type="match status" value="1"/>
</dbReference>
<dbReference type="PANTHER" id="PTHR24148:SF73">
    <property type="entry name" value="HET DOMAIN PROTEIN (AFU_ORTHOLOGUE AFUA_8G01020)"/>
    <property type="match status" value="1"/>
</dbReference>
<comment type="caution">
    <text evidence="2">The sequence shown here is derived from an EMBL/GenBank/DDBJ whole genome shotgun (WGS) entry which is preliminary data.</text>
</comment>
<dbReference type="Pfam" id="PF06985">
    <property type="entry name" value="HET"/>
    <property type="match status" value="1"/>
</dbReference>
<dbReference type="EMBL" id="JAGMUU010000004">
    <property type="protein sequence ID" value="KAH7155780.1"/>
    <property type="molecule type" value="Genomic_DNA"/>
</dbReference>
<evidence type="ECO:0000313" key="3">
    <source>
        <dbReference type="Proteomes" id="UP000717696"/>
    </source>
</evidence>
<evidence type="ECO:0000259" key="1">
    <source>
        <dbReference type="Pfam" id="PF06985"/>
    </source>
</evidence>
<accession>A0A9P9F8R0</accession>
<dbReference type="InterPro" id="IPR052895">
    <property type="entry name" value="HetReg/Transcr_Mod"/>
</dbReference>
<feature type="domain" description="Heterokaryon incompatibility" evidence="1">
    <location>
        <begin position="50"/>
        <end position="195"/>
    </location>
</feature>
<proteinExistence type="predicted"/>
<protein>
    <submittedName>
        <fullName evidence="2">Heterokaryon incompatibility protein-domain-containing protein</fullName>
    </submittedName>
</protein>
<dbReference type="OrthoDB" id="5386682at2759"/>
<keyword evidence="3" id="KW-1185">Reference proteome</keyword>
<dbReference type="Proteomes" id="UP000717696">
    <property type="component" value="Unassembled WGS sequence"/>
</dbReference>
<reference evidence="2" key="1">
    <citation type="journal article" date="2021" name="Nat. Commun.">
        <title>Genetic determinants of endophytism in the Arabidopsis root mycobiome.</title>
        <authorList>
            <person name="Mesny F."/>
            <person name="Miyauchi S."/>
            <person name="Thiergart T."/>
            <person name="Pickel B."/>
            <person name="Atanasova L."/>
            <person name="Karlsson M."/>
            <person name="Huettel B."/>
            <person name="Barry K.W."/>
            <person name="Haridas S."/>
            <person name="Chen C."/>
            <person name="Bauer D."/>
            <person name="Andreopoulos W."/>
            <person name="Pangilinan J."/>
            <person name="LaButti K."/>
            <person name="Riley R."/>
            <person name="Lipzen A."/>
            <person name="Clum A."/>
            <person name="Drula E."/>
            <person name="Henrissat B."/>
            <person name="Kohler A."/>
            <person name="Grigoriev I.V."/>
            <person name="Martin F.M."/>
            <person name="Hacquard S."/>
        </authorList>
    </citation>
    <scope>NUCLEOTIDE SEQUENCE</scope>
    <source>
        <strain evidence="2">MPI-CAGE-AT-0021</strain>
    </source>
</reference>
<dbReference type="AlphaFoldDB" id="A0A9P9F8R0"/>
<dbReference type="InterPro" id="IPR010730">
    <property type="entry name" value="HET"/>
</dbReference>
<sequence>MSQVYQPYAHRKLDAATSIRLARVMPDLIDGCVACEIRHFDLPELNKIEFKALSYLWGDPKPTRRIYLTDVDTRGEWCQFSIHENLWRFLHHVWRQKLPHQHWWTDCICLHQKDSNEMSQQIPRMGEIYSSAQEVAIWLDLPEWVEQKVQGLRDRTNVGSFSFESRRGYLPAGMEKVTHSVANDEYWRRVWILQEVVLAKRATIMMKTIPPFKFEEFREHVGSFFVDPSAPDINKLYNLCNRKKHPLWEILRGFDSYESTKPNDRLYGLLGLVANNVDGTSPVDHIHVDYDKPLCDVMLDAVFESQPPLYLYEGVAKVLLDYTECNIDVLELYRDDNKTSKRHSELADVTLQVFDAMHMIMNALHTLHSGWCLRHAYRNLFPSLEHKEFVPTQLDRAVFIGVTLAFGVGGENSALLDENWEKLRRPRLKGSPWRCEHHKDAAGTGSISNADGWDADLYDAPWDLESIAKACGNENADVQSCDGSCMTFELPNIGFRMVIETGEREWSSGRLRVFFQDGLLHLKGAI</sequence>
<name>A0A9P9F8R0_9HYPO</name>
<gene>
    <name evidence="2" type="ORF">B0J13DRAFT_546351</name>
</gene>